<reference evidence="2" key="1">
    <citation type="journal article" date="2015" name="Genome Announc.">
        <title>Draft genome sequence of the fungus Penicillium brasilianum MG11.</title>
        <authorList>
            <person name="Horn F."/>
            <person name="Linde J."/>
            <person name="Mattern D.J."/>
            <person name="Walther G."/>
            <person name="Guthke R."/>
            <person name="Brakhage A.A."/>
            <person name="Valiante V."/>
        </authorList>
    </citation>
    <scope>NUCLEOTIDE SEQUENCE [LARGE SCALE GENOMIC DNA]</scope>
    <source>
        <strain evidence="2">MG11</strain>
    </source>
</reference>
<evidence type="ECO:0000313" key="2">
    <source>
        <dbReference type="Proteomes" id="UP000042958"/>
    </source>
</evidence>
<evidence type="ECO:0000313" key="1">
    <source>
        <dbReference type="EMBL" id="CEO58926.1"/>
    </source>
</evidence>
<name>A0A0F7VE03_PENBI</name>
<accession>A0A0F7VE03</accession>
<sequence length="110" mass="12115">MTISDSINRKVDFNKVGENSIQDHLASSFGWFPAGELFDIQNGFSEALLGSRHTVACGGRPGNLGAPPVDDETNVTCIFVSRSLRSMDPTTWLELPNLTHEEQPVKGFHR</sequence>
<proteinExistence type="predicted"/>
<gene>
    <name evidence="1" type="ORF">PMG11_03618</name>
</gene>
<organism evidence="1 2">
    <name type="scientific">Penicillium brasilianum</name>
    <dbReference type="NCBI Taxonomy" id="104259"/>
    <lineage>
        <taxon>Eukaryota</taxon>
        <taxon>Fungi</taxon>
        <taxon>Dikarya</taxon>
        <taxon>Ascomycota</taxon>
        <taxon>Pezizomycotina</taxon>
        <taxon>Eurotiomycetes</taxon>
        <taxon>Eurotiomycetidae</taxon>
        <taxon>Eurotiales</taxon>
        <taxon>Aspergillaceae</taxon>
        <taxon>Penicillium</taxon>
    </lineage>
</organism>
<keyword evidence="2" id="KW-1185">Reference proteome</keyword>
<dbReference type="Proteomes" id="UP000042958">
    <property type="component" value="Unassembled WGS sequence"/>
</dbReference>
<dbReference type="EMBL" id="CDHK01000003">
    <property type="protein sequence ID" value="CEO58926.1"/>
    <property type="molecule type" value="Genomic_DNA"/>
</dbReference>
<dbReference type="AlphaFoldDB" id="A0A0F7VE03"/>
<protein>
    <submittedName>
        <fullName evidence="1">Uncharacterized protein</fullName>
    </submittedName>
</protein>